<name>A0A0F9PBQ1_9ZZZZ</name>
<comment type="caution">
    <text evidence="1">The sequence shown here is derived from an EMBL/GenBank/DDBJ whole genome shotgun (WGS) entry which is preliminary data.</text>
</comment>
<sequence length="44" mass="5193">LRILDPGMDAWLNFFGITTKLISTEAEETYEELRKKYLVKSMIK</sequence>
<gene>
    <name evidence="1" type="ORF">LCGC14_1234950</name>
</gene>
<protein>
    <submittedName>
        <fullName evidence="1">Uncharacterized protein</fullName>
    </submittedName>
</protein>
<dbReference type="AlphaFoldDB" id="A0A0F9PBQ1"/>
<feature type="non-terminal residue" evidence="1">
    <location>
        <position position="1"/>
    </location>
</feature>
<evidence type="ECO:0000313" key="1">
    <source>
        <dbReference type="EMBL" id="KKM90792.1"/>
    </source>
</evidence>
<accession>A0A0F9PBQ1</accession>
<organism evidence="1">
    <name type="scientific">marine sediment metagenome</name>
    <dbReference type="NCBI Taxonomy" id="412755"/>
    <lineage>
        <taxon>unclassified sequences</taxon>
        <taxon>metagenomes</taxon>
        <taxon>ecological metagenomes</taxon>
    </lineage>
</organism>
<proteinExistence type="predicted"/>
<reference evidence="1" key="1">
    <citation type="journal article" date="2015" name="Nature">
        <title>Complex archaea that bridge the gap between prokaryotes and eukaryotes.</title>
        <authorList>
            <person name="Spang A."/>
            <person name="Saw J.H."/>
            <person name="Jorgensen S.L."/>
            <person name="Zaremba-Niedzwiedzka K."/>
            <person name="Martijn J."/>
            <person name="Lind A.E."/>
            <person name="van Eijk R."/>
            <person name="Schleper C."/>
            <person name="Guy L."/>
            <person name="Ettema T.J."/>
        </authorList>
    </citation>
    <scope>NUCLEOTIDE SEQUENCE</scope>
</reference>
<dbReference type="EMBL" id="LAZR01006625">
    <property type="protein sequence ID" value="KKM90792.1"/>
    <property type="molecule type" value="Genomic_DNA"/>
</dbReference>